<sequence length="55" mass="5866">MTRPAEHAPAIAEWIMYCSSGGDGYSGRQKPDVPGRASRSRTGLEERTVSDGTGI</sequence>
<dbReference type="HOGENOM" id="CLU_3032473_0_0_1"/>
<evidence type="ECO:0000313" key="2">
    <source>
        <dbReference type="EMBL" id="EKJ70940.1"/>
    </source>
</evidence>
<proteinExistence type="predicted"/>
<dbReference type="EMBL" id="AFNW01000300">
    <property type="protein sequence ID" value="EKJ70940.1"/>
    <property type="molecule type" value="Genomic_DNA"/>
</dbReference>
<dbReference type="RefSeq" id="XP_009260301.1">
    <property type="nucleotide sequence ID" value="XM_009262026.1"/>
</dbReference>
<dbReference type="KEGG" id="fpu:FPSE_08908"/>
<dbReference type="GeneID" id="20367526"/>
<protein>
    <submittedName>
        <fullName evidence="2">Uncharacterized protein</fullName>
    </submittedName>
</protein>
<evidence type="ECO:0000313" key="3">
    <source>
        <dbReference type="Proteomes" id="UP000007978"/>
    </source>
</evidence>
<organism evidence="2 3">
    <name type="scientific">Fusarium pseudograminearum (strain CS3096)</name>
    <name type="common">Wheat and barley crown-rot fungus</name>
    <dbReference type="NCBI Taxonomy" id="1028729"/>
    <lineage>
        <taxon>Eukaryota</taxon>
        <taxon>Fungi</taxon>
        <taxon>Dikarya</taxon>
        <taxon>Ascomycota</taxon>
        <taxon>Pezizomycotina</taxon>
        <taxon>Sordariomycetes</taxon>
        <taxon>Hypocreomycetidae</taxon>
        <taxon>Hypocreales</taxon>
        <taxon>Nectriaceae</taxon>
        <taxon>Fusarium</taxon>
    </lineage>
</organism>
<accession>K3VYN1</accession>
<comment type="caution">
    <text evidence="2">The sequence shown here is derived from an EMBL/GenBank/DDBJ whole genome shotgun (WGS) entry which is preliminary data.</text>
</comment>
<dbReference type="AlphaFoldDB" id="K3VYN1"/>
<name>K3VYN1_FUSPC</name>
<dbReference type="Proteomes" id="UP000007978">
    <property type="component" value="Chromosome 2"/>
</dbReference>
<gene>
    <name evidence="2" type="ORF">FPSE_08908</name>
</gene>
<feature type="region of interest" description="Disordered" evidence="1">
    <location>
        <begin position="22"/>
        <end position="55"/>
    </location>
</feature>
<evidence type="ECO:0000256" key="1">
    <source>
        <dbReference type="SAM" id="MobiDB-lite"/>
    </source>
</evidence>
<keyword evidence="3" id="KW-1185">Reference proteome</keyword>
<reference evidence="2 3" key="1">
    <citation type="journal article" date="2012" name="PLoS Pathog.">
        <title>Comparative pathogenomics reveals horizontally acquired novel virulence genes in fungi infecting cereal hosts.</title>
        <authorList>
            <person name="Gardiner D.M."/>
            <person name="McDonald M.C."/>
            <person name="Covarelli L."/>
            <person name="Solomon P.S."/>
            <person name="Rusu A.G."/>
            <person name="Marshall M."/>
            <person name="Kazan K."/>
            <person name="Chakraborty S."/>
            <person name="McDonald B.A."/>
            <person name="Manners J.M."/>
        </authorList>
    </citation>
    <scope>NUCLEOTIDE SEQUENCE [LARGE SCALE GENOMIC DNA]</scope>
    <source>
        <strain evidence="2 3">CS3096</strain>
    </source>
</reference>